<comment type="similarity">
    <text evidence="6">Belongs to the peptidase M48 family.</text>
</comment>
<name>A0A318EGG1_9GAMM</name>
<sequence>MSRAGLRWALLGLVLIAGPALAQLDVGKLFGAAKKAVDVVTTKSVDEEREIGRQWAATLLGAAPLVRDEALQQYVNRVGLWVALQSERPDLAWRFGVLDSPNVNAFATPGGYIFVTRGLLLRLRNEAELAGVLAHEIGHVVARHHLNAIRKAQGLSLGADLLSEFALKGRGDETVNERLLGGVREVLTRGLDKGDEYAADRIGVVLAARAGYDPFGLPSVLQTLQAMDAQDSTLALMFATHPRPDARLDALDKSMGTQLDGLGTLSQAEARFLALRGP</sequence>
<evidence type="ECO:0000256" key="3">
    <source>
        <dbReference type="ARBA" id="ARBA00022801"/>
    </source>
</evidence>
<dbReference type="CDD" id="cd07333">
    <property type="entry name" value="M48C_bepA_like"/>
    <property type="match status" value="1"/>
</dbReference>
<dbReference type="Proteomes" id="UP000248330">
    <property type="component" value="Unassembled WGS sequence"/>
</dbReference>
<dbReference type="PANTHER" id="PTHR22726">
    <property type="entry name" value="METALLOENDOPEPTIDASE OMA1"/>
    <property type="match status" value="1"/>
</dbReference>
<protein>
    <submittedName>
        <fullName evidence="8">Peptidase M48-like protein</fullName>
    </submittedName>
</protein>
<dbReference type="RefSeq" id="WP_110264707.1">
    <property type="nucleotide sequence ID" value="NZ_CAKZQT010000029.1"/>
</dbReference>
<evidence type="ECO:0000313" key="8">
    <source>
        <dbReference type="EMBL" id="PXV69806.1"/>
    </source>
</evidence>
<dbReference type="GO" id="GO:0046872">
    <property type="term" value="F:metal ion binding"/>
    <property type="evidence" value="ECO:0007669"/>
    <property type="project" value="UniProtKB-KW"/>
</dbReference>
<accession>A0A318EGG1</accession>
<comment type="caution">
    <text evidence="8">The sequence shown here is derived from an EMBL/GenBank/DDBJ whole genome shotgun (WGS) entry which is preliminary data.</text>
</comment>
<evidence type="ECO:0000256" key="1">
    <source>
        <dbReference type="ARBA" id="ARBA00022670"/>
    </source>
</evidence>
<dbReference type="GO" id="GO:0051603">
    <property type="term" value="P:proteolysis involved in protein catabolic process"/>
    <property type="evidence" value="ECO:0007669"/>
    <property type="project" value="TreeGrafter"/>
</dbReference>
<proteinExistence type="inferred from homology"/>
<dbReference type="InterPro" id="IPR001915">
    <property type="entry name" value="Peptidase_M48"/>
</dbReference>
<comment type="cofactor">
    <cofactor evidence="6">
        <name>Zn(2+)</name>
        <dbReference type="ChEBI" id="CHEBI:29105"/>
    </cofactor>
    <text evidence="6">Binds 1 zinc ion per subunit.</text>
</comment>
<dbReference type="GO" id="GO:0016020">
    <property type="term" value="C:membrane"/>
    <property type="evidence" value="ECO:0007669"/>
    <property type="project" value="TreeGrafter"/>
</dbReference>
<dbReference type="Gene3D" id="3.30.2010.10">
    <property type="entry name" value="Metalloproteases ('zincins'), catalytic domain"/>
    <property type="match status" value="1"/>
</dbReference>
<dbReference type="GO" id="GO:0004222">
    <property type="term" value="F:metalloendopeptidase activity"/>
    <property type="evidence" value="ECO:0007669"/>
    <property type="project" value="InterPro"/>
</dbReference>
<dbReference type="OrthoDB" id="9810445at2"/>
<dbReference type="Pfam" id="PF01435">
    <property type="entry name" value="Peptidase_M48"/>
    <property type="match status" value="1"/>
</dbReference>
<keyword evidence="1 6" id="KW-0645">Protease</keyword>
<reference evidence="8 9" key="1">
    <citation type="submission" date="2018-04" db="EMBL/GenBank/DDBJ databases">
        <title>Genomic Encyclopedia of Type Strains, Phase IV (KMG-IV): sequencing the most valuable type-strain genomes for metagenomic binning, comparative biology and taxonomic classification.</title>
        <authorList>
            <person name="Goeker M."/>
        </authorList>
    </citation>
    <scope>NUCLEOTIDE SEQUENCE [LARGE SCALE GENOMIC DNA]</scope>
    <source>
        <strain evidence="8 9">DSM 104150</strain>
    </source>
</reference>
<dbReference type="EMBL" id="QICN01000003">
    <property type="protein sequence ID" value="PXV69806.1"/>
    <property type="molecule type" value="Genomic_DNA"/>
</dbReference>
<evidence type="ECO:0000256" key="6">
    <source>
        <dbReference type="RuleBase" id="RU003983"/>
    </source>
</evidence>
<keyword evidence="9" id="KW-1185">Reference proteome</keyword>
<keyword evidence="2" id="KW-0479">Metal-binding</keyword>
<keyword evidence="5 6" id="KW-0482">Metalloprotease</keyword>
<evidence type="ECO:0000259" key="7">
    <source>
        <dbReference type="Pfam" id="PF01435"/>
    </source>
</evidence>
<gene>
    <name evidence="8" type="ORF">C8D93_103382</name>
</gene>
<dbReference type="InterPro" id="IPR051156">
    <property type="entry name" value="Mito/Outer_Membr_Metalloprot"/>
</dbReference>
<keyword evidence="3 6" id="KW-0378">Hydrolase</keyword>
<dbReference type="PANTHER" id="PTHR22726:SF1">
    <property type="entry name" value="METALLOENDOPEPTIDASE OMA1, MITOCHONDRIAL"/>
    <property type="match status" value="1"/>
</dbReference>
<dbReference type="AlphaFoldDB" id="A0A318EGG1"/>
<feature type="domain" description="Peptidase M48" evidence="7">
    <location>
        <begin position="71"/>
        <end position="253"/>
    </location>
</feature>
<keyword evidence="4 6" id="KW-0862">Zinc</keyword>
<evidence type="ECO:0000313" key="9">
    <source>
        <dbReference type="Proteomes" id="UP000248330"/>
    </source>
</evidence>
<evidence type="ECO:0000256" key="5">
    <source>
        <dbReference type="ARBA" id="ARBA00023049"/>
    </source>
</evidence>
<evidence type="ECO:0000256" key="4">
    <source>
        <dbReference type="ARBA" id="ARBA00022833"/>
    </source>
</evidence>
<evidence type="ECO:0000256" key="2">
    <source>
        <dbReference type="ARBA" id="ARBA00022723"/>
    </source>
</evidence>
<organism evidence="8 9">
    <name type="scientific">Sinimarinibacterium flocculans</name>
    <dbReference type="NCBI Taxonomy" id="985250"/>
    <lineage>
        <taxon>Bacteria</taxon>
        <taxon>Pseudomonadati</taxon>
        <taxon>Pseudomonadota</taxon>
        <taxon>Gammaproteobacteria</taxon>
        <taxon>Nevskiales</taxon>
        <taxon>Nevskiaceae</taxon>
        <taxon>Sinimarinibacterium</taxon>
    </lineage>
</organism>